<protein>
    <recommendedName>
        <fullName evidence="11">Probable nicotinate-nucleotide adenylyltransferase</fullName>
        <ecNumber evidence="11">2.7.7.18</ecNumber>
    </recommendedName>
    <alternativeName>
        <fullName evidence="11">Deamido-NAD(+) diphosphorylase</fullName>
    </alternativeName>
    <alternativeName>
        <fullName evidence="11">Deamido-NAD(+) pyrophosphorylase</fullName>
    </alternativeName>
    <alternativeName>
        <fullName evidence="11">Nicotinate mononucleotide adenylyltransferase</fullName>
        <shortName evidence="11">NaMN adenylyltransferase</shortName>
    </alternativeName>
</protein>
<dbReference type="AlphaFoldDB" id="A0A1I1HY94"/>
<dbReference type="GO" id="GO:0009435">
    <property type="term" value="P:NAD+ biosynthetic process"/>
    <property type="evidence" value="ECO:0007669"/>
    <property type="project" value="UniProtKB-UniRule"/>
</dbReference>
<keyword evidence="5 11" id="KW-0808">Transferase</keyword>
<evidence type="ECO:0000256" key="8">
    <source>
        <dbReference type="ARBA" id="ARBA00022840"/>
    </source>
</evidence>
<dbReference type="NCBIfam" id="TIGR00125">
    <property type="entry name" value="cyt_tran_rel"/>
    <property type="match status" value="1"/>
</dbReference>
<keyword evidence="9 11" id="KW-0520">NAD</keyword>
<evidence type="ECO:0000256" key="5">
    <source>
        <dbReference type="ARBA" id="ARBA00022679"/>
    </source>
</evidence>
<organism evidence="13 14">
    <name type="scientific">Pseudoalteromonas denitrificans DSM 6059</name>
    <dbReference type="NCBI Taxonomy" id="1123010"/>
    <lineage>
        <taxon>Bacteria</taxon>
        <taxon>Pseudomonadati</taxon>
        <taxon>Pseudomonadota</taxon>
        <taxon>Gammaproteobacteria</taxon>
        <taxon>Alteromonadales</taxon>
        <taxon>Pseudoalteromonadaceae</taxon>
        <taxon>Pseudoalteromonas</taxon>
    </lineage>
</organism>
<dbReference type="HAMAP" id="MF_00244">
    <property type="entry name" value="NaMN_adenylyltr"/>
    <property type="match status" value="1"/>
</dbReference>
<evidence type="ECO:0000313" key="13">
    <source>
        <dbReference type="EMBL" id="SFC29129.1"/>
    </source>
</evidence>
<evidence type="ECO:0000256" key="3">
    <source>
        <dbReference type="ARBA" id="ARBA00009014"/>
    </source>
</evidence>
<comment type="function">
    <text evidence="1 11">Catalyzes the reversible adenylation of nicotinate mononucleotide (NaMN) to nicotinic acid adenine dinucleotide (NaAD).</text>
</comment>
<evidence type="ECO:0000259" key="12">
    <source>
        <dbReference type="Pfam" id="PF01467"/>
    </source>
</evidence>
<evidence type="ECO:0000256" key="9">
    <source>
        <dbReference type="ARBA" id="ARBA00023027"/>
    </source>
</evidence>
<dbReference type="EC" id="2.7.7.18" evidence="11"/>
<evidence type="ECO:0000256" key="10">
    <source>
        <dbReference type="ARBA" id="ARBA00048721"/>
    </source>
</evidence>
<dbReference type="InterPro" id="IPR014729">
    <property type="entry name" value="Rossmann-like_a/b/a_fold"/>
</dbReference>
<name>A0A1I1HY94_9GAMM</name>
<evidence type="ECO:0000256" key="6">
    <source>
        <dbReference type="ARBA" id="ARBA00022695"/>
    </source>
</evidence>
<dbReference type="InterPro" id="IPR005248">
    <property type="entry name" value="NadD/NMNAT"/>
</dbReference>
<dbReference type="Pfam" id="PF01467">
    <property type="entry name" value="CTP_transf_like"/>
    <property type="match status" value="1"/>
</dbReference>
<evidence type="ECO:0000256" key="7">
    <source>
        <dbReference type="ARBA" id="ARBA00022741"/>
    </source>
</evidence>
<keyword evidence="4 11" id="KW-0662">Pyridine nucleotide biosynthesis</keyword>
<evidence type="ECO:0000256" key="2">
    <source>
        <dbReference type="ARBA" id="ARBA00005019"/>
    </source>
</evidence>
<dbReference type="PANTHER" id="PTHR39321">
    <property type="entry name" value="NICOTINATE-NUCLEOTIDE ADENYLYLTRANSFERASE-RELATED"/>
    <property type="match status" value="1"/>
</dbReference>
<accession>A0A1I1HY94</accession>
<proteinExistence type="inferred from homology"/>
<keyword evidence="6 11" id="KW-0548">Nucleotidyltransferase</keyword>
<evidence type="ECO:0000313" key="14">
    <source>
        <dbReference type="Proteomes" id="UP000198862"/>
    </source>
</evidence>
<feature type="domain" description="Cytidyltransferase-like" evidence="12">
    <location>
        <begin position="4"/>
        <end position="181"/>
    </location>
</feature>
<keyword evidence="14" id="KW-1185">Reference proteome</keyword>
<evidence type="ECO:0000256" key="4">
    <source>
        <dbReference type="ARBA" id="ARBA00022642"/>
    </source>
</evidence>
<dbReference type="GO" id="GO:0005524">
    <property type="term" value="F:ATP binding"/>
    <property type="evidence" value="ECO:0007669"/>
    <property type="project" value="UniProtKB-KW"/>
</dbReference>
<dbReference type="UniPathway" id="UPA00253">
    <property type="reaction ID" value="UER00332"/>
</dbReference>
<comment type="similarity">
    <text evidence="3 11">Belongs to the NadD family.</text>
</comment>
<evidence type="ECO:0000256" key="1">
    <source>
        <dbReference type="ARBA" id="ARBA00002324"/>
    </source>
</evidence>
<keyword evidence="8 11" id="KW-0067">ATP-binding</keyword>
<dbReference type="PANTHER" id="PTHR39321:SF3">
    <property type="entry name" value="PHOSPHOPANTETHEINE ADENYLYLTRANSFERASE"/>
    <property type="match status" value="1"/>
</dbReference>
<sequence length="210" mass="23776">MIGIFGGTFDPIHLGHLNIAEHCTKQLSLEKLYFMPCATPPHKSSANVSADDRKNMINLAIKYNKKFDLDTRELNRTGASYTILSLRELNVKFPDQSILFLIGMDSLNTLDTWYHWQEITQLCHLVICQRPGQTFNPSVNTLNYLAQAKTSNIESLKSHKAGKAYFLKTPTLDVSSTNIRENITQFDSITNLLPKAVCQYIAQNNLYFSA</sequence>
<dbReference type="InterPro" id="IPR004821">
    <property type="entry name" value="Cyt_trans-like"/>
</dbReference>
<reference evidence="13 14" key="1">
    <citation type="submission" date="2016-10" db="EMBL/GenBank/DDBJ databases">
        <authorList>
            <person name="de Groot N.N."/>
        </authorList>
    </citation>
    <scope>NUCLEOTIDE SEQUENCE [LARGE SCALE GENOMIC DNA]</scope>
    <source>
        <strain evidence="13 14">DSM 6059</strain>
    </source>
</reference>
<dbReference type="NCBIfam" id="NF000839">
    <property type="entry name" value="PRK00071.1-1"/>
    <property type="match status" value="1"/>
</dbReference>
<keyword evidence="7 11" id="KW-0547">Nucleotide-binding</keyword>
<dbReference type="Gene3D" id="3.40.50.620">
    <property type="entry name" value="HUPs"/>
    <property type="match status" value="1"/>
</dbReference>
<dbReference type="RefSeq" id="WP_091981981.1">
    <property type="nucleotide sequence ID" value="NZ_FOLO01000007.1"/>
</dbReference>
<comment type="catalytic activity">
    <reaction evidence="10 11">
        <text>nicotinate beta-D-ribonucleotide + ATP + H(+) = deamido-NAD(+) + diphosphate</text>
        <dbReference type="Rhea" id="RHEA:22860"/>
        <dbReference type="ChEBI" id="CHEBI:15378"/>
        <dbReference type="ChEBI" id="CHEBI:30616"/>
        <dbReference type="ChEBI" id="CHEBI:33019"/>
        <dbReference type="ChEBI" id="CHEBI:57502"/>
        <dbReference type="ChEBI" id="CHEBI:58437"/>
        <dbReference type="EC" id="2.7.7.18"/>
    </reaction>
</comment>
<dbReference type="GO" id="GO:0004515">
    <property type="term" value="F:nicotinate-nucleotide adenylyltransferase activity"/>
    <property type="evidence" value="ECO:0007669"/>
    <property type="project" value="UniProtKB-UniRule"/>
</dbReference>
<comment type="pathway">
    <text evidence="2 11">Cofactor biosynthesis; NAD(+) biosynthesis; deamido-NAD(+) from nicotinate D-ribonucleotide: step 1/1.</text>
</comment>
<evidence type="ECO:0000256" key="11">
    <source>
        <dbReference type="HAMAP-Rule" id="MF_00244"/>
    </source>
</evidence>
<dbReference type="NCBIfam" id="NF000840">
    <property type="entry name" value="PRK00071.1-3"/>
    <property type="match status" value="1"/>
</dbReference>
<dbReference type="Proteomes" id="UP000198862">
    <property type="component" value="Unassembled WGS sequence"/>
</dbReference>
<dbReference type="EMBL" id="FOLO01000007">
    <property type="protein sequence ID" value="SFC29129.1"/>
    <property type="molecule type" value="Genomic_DNA"/>
</dbReference>
<dbReference type="SUPFAM" id="SSF52374">
    <property type="entry name" value="Nucleotidylyl transferase"/>
    <property type="match status" value="1"/>
</dbReference>
<dbReference type="STRING" id="1123010.SAMN02745724_01312"/>
<dbReference type="NCBIfam" id="TIGR00482">
    <property type="entry name" value="nicotinate (nicotinamide) nucleotide adenylyltransferase"/>
    <property type="match status" value="1"/>
</dbReference>
<dbReference type="OrthoDB" id="5295945at2"/>
<dbReference type="CDD" id="cd02165">
    <property type="entry name" value="NMNAT"/>
    <property type="match status" value="1"/>
</dbReference>
<gene>
    <name evidence="11" type="primary">nadD</name>
    <name evidence="13" type="ORF">SAMN02745724_01312</name>
</gene>